<protein>
    <submittedName>
        <fullName evidence="1">Uncharacterized protein</fullName>
    </submittedName>
</protein>
<gene>
    <name evidence="1" type="ORF">BHU25_14475</name>
</gene>
<dbReference type="RefSeq" id="WP_123566389.1">
    <property type="nucleotide sequence ID" value="NZ_MOAM01000022.1"/>
</dbReference>
<dbReference type="AlphaFoldDB" id="A0A423DML9"/>
<proteinExistence type="predicted"/>
<evidence type="ECO:0000313" key="1">
    <source>
        <dbReference type="EMBL" id="ROL72808.1"/>
    </source>
</evidence>
<reference evidence="1 2" key="1">
    <citation type="submission" date="2016-10" db="EMBL/GenBank/DDBJ databases">
        <title>Comparative genome analysis of multiple Pseudomonas spp. focuses on biocontrol and plant growth promoting traits.</title>
        <authorList>
            <person name="Tao X.-Y."/>
            <person name="Taylor C.G."/>
        </authorList>
    </citation>
    <scope>NUCLEOTIDE SEQUENCE [LARGE SCALE GENOMIC DNA]</scope>
    <source>
        <strain evidence="1 2">15D11</strain>
    </source>
</reference>
<organism evidence="1 2">
    <name type="scientific">Pseudomonas vranovensis</name>
    <dbReference type="NCBI Taxonomy" id="321661"/>
    <lineage>
        <taxon>Bacteria</taxon>
        <taxon>Pseudomonadati</taxon>
        <taxon>Pseudomonadota</taxon>
        <taxon>Gammaproteobacteria</taxon>
        <taxon>Pseudomonadales</taxon>
        <taxon>Pseudomonadaceae</taxon>
        <taxon>Pseudomonas</taxon>
    </lineage>
</organism>
<name>A0A423DML9_9PSED</name>
<evidence type="ECO:0000313" key="2">
    <source>
        <dbReference type="Proteomes" id="UP000285286"/>
    </source>
</evidence>
<dbReference type="Proteomes" id="UP000285286">
    <property type="component" value="Unassembled WGS sequence"/>
</dbReference>
<comment type="caution">
    <text evidence="1">The sequence shown here is derived from an EMBL/GenBank/DDBJ whole genome shotgun (WGS) entry which is preliminary data.</text>
</comment>
<keyword evidence="2" id="KW-1185">Reference proteome</keyword>
<accession>A0A423DML9</accession>
<dbReference type="EMBL" id="MOAM01000022">
    <property type="protein sequence ID" value="ROL72808.1"/>
    <property type="molecule type" value="Genomic_DNA"/>
</dbReference>
<sequence>MDNPHRNLKAAADIRQTLKALQESLALLAAKGFAKEANRIGEIVKDTQKTMDRIAVDTDGEFTTRH</sequence>